<dbReference type="CDD" id="cd02431">
    <property type="entry name" value="Ferritin_CCC1_C"/>
    <property type="match status" value="1"/>
</dbReference>
<proteinExistence type="predicted"/>
<evidence type="ECO:0000313" key="8">
    <source>
        <dbReference type="Proteomes" id="UP000010146"/>
    </source>
</evidence>
<reference evidence="7 8" key="2">
    <citation type="journal article" date="2015" name="BMC Genomics">
        <title>Analysis of three genomes within the thermophilic bacterial species Caldanaerobacter subterraneus with a focus on carbon monoxide dehydrogenase evolution and hydrolase diversity.</title>
        <authorList>
            <person name="Sant'Anna F.H."/>
            <person name="Lebedinsky A.V."/>
            <person name="Sokolova T.G."/>
            <person name="Robb F.T."/>
            <person name="Gonzalez J.M."/>
        </authorList>
    </citation>
    <scope>NUCLEOTIDE SEQUENCE [LARGE SCALE GENOMIC DNA]</scope>
    <source>
        <strain evidence="7 8">DSM 12653</strain>
    </source>
</reference>
<dbReference type="AlphaFoldDB" id="A0A0F5PPE0"/>
<evidence type="ECO:0000256" key="4">
    <source>
        <dbReference type="ARBA" id="ARBA00023136"/>
    </source>
</evidence>
<dbReference type="Pfam" id="PF01988">
    <property type="entry name" value="VIT1"/>
    <property type="match status" value="1"/>
</dbReference>
<dbReference type="GO" id="GO:0016491">
    <property type="term" value="F:oxidoreductase activity"/>
    <property type="evidence" value="ECO:0007669"/>
    <property type="project" value="InterPro"/>
</dbReference>
<sequence>MDFINQALNFYSEEIEAYTLYSYLSKIEKSPEIKKRFKKLSEMEKNHAAFWEKFLKDRKAQVPKLKSRSFKLFIYRIFRKLLGNKLFVTILEMNETSTTECYFKFLNEVPLSDEEKTVLSRIIEEELEHEKLFSQQKDRISIENIRDFIMGMNDGLVEILGTVTGLSAVYPKSPITVGTAGLVVGVAGALSMAIGAYTSVRSQRQVNEGIKKKMELLFKVSKERAKEEFLNKLQDSGIPMEVGEEIAEKLNNNEEAMTNLVTEEITENEVKFALCTGIAYVVGLVFPVIPYLCISSSSVLALAFSVIFAAIALSIVGTVVCVASESLSIKGKITEMVITGLGAAALSYLFGTLGQKVFGITA</sequence>
<dbReference type="InterPro" id="IPR012347">
    <property type="entry name" value="Ferritin-like"/>
</dbReference>
<dbReference type="GO" id="GO:0005384">
    <property type="term" value="F:manganese ion transmembrane transporter activity"/>
    <property type="evidence" value="ECO:0007669"/>
    <property type="project" value="InterPro"/>
</dbReference>
<reference evidence="8" key="3">
    <citation type="submission" date="2015-02" db="EMBL/GenBank/DDBJ databases">
        <title>Genome analysis of three genomes within the thermophilic hydrogenogenic bacterial species Caldanaerobacter subterraneus.</title>
        <authorList>
            <person name="Sant'Anna F.H."/>
            <person name="Lebedinsky A."/>
            <person name="Sokolova T."/>
            <person name="Robb F.T."/>
            <person name="Gonzalez J.M."/>
        </authorList>
    </citation>
    <scope>NUCLEOTIDE SEQUENCE [LARGE SCALE GENOMIC DNA]</scope>
    <source>
        <strain evidence="8">DSM 12653</strain>
    </source>
</reference>
<comment type="caution">
    <text evidence="7">The sequence shown here is derived from an EMBL/GenBank/DDBJ whole genome shotgun (WGS) entry which is preliminary data.</text>
</comment>
<evidence type="ECO:0000256" key="5">
    <source>
        <dbReference type="SAM" id="Phobius"/>
    </source>
</evidence>
<evidence type="ECO:0000259" key="6">
    <source>
        <dbReference type="Pfam" id="PF02915"/>
    </source>
</evidence>
<comment type="subcellular location">
    <subcellularLocation>
        <location evidence="1">Endomembrane system</location>
        <topology evidence="1">Multi-pass membrane protein</topology>
    </subcellularLocation>
</comment>
<dbReference type="GO" id="GO:0030026">
    <property type="term" value="P:intracellular manganese ion homeostasis"/>
    <property type="evidence" value="ECO:0007669"/>
    <property type="project" value="InterPro"/>
</dbReference>
<feature type="domain" description="Rubrerythrin diiron-binding" evidence="6">
    <location>
        <begin position="11"/>
        <end position="134"/>
    </location>
</feature>
<dbReference type="SUPFAM" id="SSF47240">
    <property type="entry name" value="Ferritin-like"/>
    <property type="match status" value="1"/>
</dbReference>
<feature type="transmembrane region" description="Helical" evidence="5">
    <location>
        <begin position="336"/>
        <end position="354"/>
    </location>
</feature>
<dbReference type="InterPro" id="IPR008217">
    <property type="entry name" value="Ccc1_fam"/>
</dbReference>
<keyword evidence="2 5" id="KW-0812">Transmembrane</keyword>
<accession>A0A0F5PPE0</accession>
<dbReference type="GO" id="GO:0012505">
    <property type="term" value="C:endomembrane system"/>
    <property type="evidence" value="ECO:0007669"/>
    <property type="project" value="UniProtKB-SubCell"/>
</dbReference>
<feature type="transmembrane region" description="Helical" evidence="5">
    <location>
        <begin position="272"/>
        <end position="292"/>
    </location>
</feature>
<evidence type="ECO:0000256" key="1">
    <source>
        <dbReference type="ARBA" id="ARBA00004127"/>
    </source>
</evidence>
<gene>
    <name evidence="7" type="ORF">CDSM653_00467</name>
</gene>
<dbReference type="PANTHER" id="PTHR31851">
    <property type="entry name" value="FE(2+)/MN(2+) TRANSPORTER PCL1"/>
    <property type="match status" value="1"/>
</dbReference>
<evidence type="ECO:0000256" key="2">
    <source>
        <dbReference type="ARBA" id="ARBA00022692"/>
    </source>
</evidence>
<keyword evidence="4 5" id="KW-0472">Membrane</keyword>
<dbReference type="CDD" id="cd01044">
    <property type="entry name" value="Ferritin_CCC1_N"/>
    <property type="match status" value="1"/>
</dbReference>
<dbReference type="InterPro" id="IPR039376">
    <property type="entry name" value="Ferritin_CCC1_N"/>
</dbReference>
<dbReference type="Proteomes" id="UP000010146">
    <property type="component" value="Unassembled WGS sequence"/>
</dbReference>
<keyword evidence="3 5" id="KW-1133">Transmembrane helix</keyword>
<protein>
    <recommendedName>
        <fullName evidence="6">Rubrerythrin diiron-binding domain-containing protein</fullName>
    </recommendedName>
</protein>
<evidence type="ECO:0000256" key="3">
    <source>
        <dbReference type="ARBA" id="ARBA00022989"/>
    </source>
</evidence>
<dbReference type="GO" id="GO:0046872">
    <property type="term" value="F:metal ion binding"/>
    <property type="evidence" value="ECO:0007669"/>
    <property type="project" value="InterPro"/>
</dbReference>
<dbReference type="EMBL" id="ABXP02000031">
    <property type="protein sequence ID" value="KKC30513.1"/>
    <property type="molecule type" value="Genomic_DNA"/>
</dbReference>
<dbReference type="RefSeq" id="WP_046159834.1">
    <property type="nucleotide sequence ID" value="NZ_ABXP02000031.1"/>
</dbReference>
<dbReference type="Pfam" id="PF02915">
    <property type="entry name" value="Rubrerythrin"/>
    <property type="match status" value="1"/>
</dbReference>
<feature type="transmembrane region" description="Helical" evidence="5">
    <location>
        <begin position="175"/>
        <end position="197"/>
    </location>
</feature>
<dbReference type="InterPro" id="IPR003251">
    <property type="entry name" value="Rr_diiron-bd_dom"/>
</dbReference>
<organism evidence="7 8">
    <name type="scientific">Caldanaerobacter subterraneus subsp. pacificus DSM 12653</name>
    <dbReference type="NCBI Taxonomy" id="391606"/>
    <lineage>
        <taxon>Bacteria</taxon>
        <taxon>Bacillati</taxon>
        <taxon>Bacillota</taxon>
        <taxon>Clostridia</taxon>
        <taxon>Thermoanaerobacterales</taxon>
        <taxon>Thermoanaerobacteraceae</taxon>
        <taxon>Caldanaerobacter</taxon>
    </lineage>
</organism>
<dbReference type="Gene3D" id="1.20.1260.10">
    <property type="match status" value="1"/>
</dbReference>
<name>A0A0F5PPE0_9THEO</name>
<evidence type="ECO:0000313" key="7">
    <source>
        <dbReference type="EMBL" id="KKC30513.1"/>
    </source>
</evidence>
<dbReference type="InterPro" id="IPR009078">
    <property type="entry name" value="Ferritin-like_SF"/>
</dbReference>
<reference evidence="7 8" key="1">
    <citation type="submission" date="2008-07" db="EMBL/GenBank/DDBJ databases">
        <authorList>
            <person name="Gonzalez J."/>
            <person name="Sokolova T."/>
            <person name="Ferriera S."/>
            <person name="Johnson J."/>
            <person name="Kravitz S."/>
            <person name="Beeson K."/>
            <person name="Sutton G."/>
            <person name="Rogers Y.-H."/>
            <person name="Friedman R."/>
            <person name="Frazier M."/>
            <person name="Venter J.C."/>
        </authorList>
    </citation>
    <scope>NUCLEOTIDE SEQUENCE [LARGE SCALE GENOMIC DNA]</scope>
    <source>
        <strain evidence="7 8">DSM 12653</strain>
    </source>
</reference>
<feature type="transmembrane region" description="Helical" evidence="5">
    <location>
        <begin position="298"/>
        <end position="324"/>
    </location>
</feature>